<organism evidence="2 3">
    <name type="scientific">Pseudanabaena galeata UHCC 0370</name>
    <dbReference type="NCBI Taxonomy" id="3110310"/>
    <lineage>
        <taxon>Bacteria</taxon>
        <taxon>Bacillati</taxon>
        <taxon>Cyanobacteriota</taxon>
        <taxon>Cyanophyceae</taxon>
        <taxon>Pseudanabaenales</taxon>
        <taxon>Pseudanabaenaceae</taxon>
        <taxon>Pseudanabaena</taxon>
    </lineage>
</organism>
<evidence type="ECO:0000313" key="2">
    <source>
        <dbReference type="EMBL" id="MEA5476112.1"/>
    </source>
</evidence>
<dbReference type="Proteomes" id="UP001301388">
    <property type="component" value="Unassembled WGS sequence"/>
</dbReference>
<comment type="caution">
    <text evidence="2">The sequence shown here is derived from an EMBL/GenBank/DDBJ whole genome shotgun (WGS) entry which is preliminary data.</text>
</comment>
<dbReference type="InterPro" id="IPR016187">
    <property type="entry name" value="CTDL_fold"/>
</dbReference>
<feature type="domain" description="Sulfatase-modifying factor enzyme-like" evidence="1">
    <location>
        <begin position="6"/>
        <end position="81"/>
    </location>
</feature>
<evidence type="ECO:0000313" key="3">
    <source>
        <dbReference type="Proteomes" id="UP001301388"/>
    </source>
</evidence>
<dbReference type="EMBL" id="JAYGIE010000001">
    <property type="protein sequence ID" value="MEA5476112.1"/>
    <property type="molecule type" value="Genomic_DNA"/>
</dbReference>
<reference evidence="2 3" key="1">
    <citation type="submission" date="2023-12" db="EMBL/GenBank/DDBJ databases">
        <title>Baltic Sea Cyanobacteria.</title>
        <authorList>
            <person name="Delbaje E."/>
            <person name="Fewer D.P."/>
            <person name="Shishido T.K."/>
        </authorList>
    </citation>
    <scope>NUCLEOTIDE SEQUENCE [LARGE SCALE GENOMIC DNA]</scope>
    <source>
        <strain evidence="2 3">UHCC 0370</strain>
    </source>
</reference>
<dbReference type="Pfam" id="PF03781">
    <property type="entry name" value="FGE-sulfatase"/>
    <property type="match status" value="1"/>
</dbReference>
<protein>
    <submittedName>
        <fullName evidence="2">SUMF1/EgtB/PvdO family nonheme iron enzyme</fullName>
    </submittedName>
</protein>
<accession>A0ABU5TDB2</accession>
<gene>
    <name evidence="2" type="ORF">VB774_00615</name>
</gene>
<sequence>MDNAHSLYGNVWEWCADDWLDSYKGAQIDLQIWTKDIKNYEDDGGTKNLLRGSLWDDNRPRCRPANRNRAVTDIRGINLGF</sequence>
<name>A0ABU5TDB2_9CYAN</name>
<dbReference type="Gene3D" id="3.90.1580.10">
    <property type="entry name" value="paralog of FGE (formylglycine-generating enzyme)"/>
    <property type="match status" value="1"/>
</dbReference>
<dbReference type="RefSeq" id="WP_323259013.1">
    <property type="nucleotide sequence ID" value="NZ_JAYGIE010000001.1"/>
</dbReference>
<evidence type="ECO:0000259" key="1">
    <source>
        <dbReference type="Pfam" id="PF03781"/>
    </source>
</evidence>
<dbReference type="InterPro" id="IPR042095">
    <property type="entry name" value="SUMF_sf"/>
</dbReference>
<dbReference type="InterPro" id="IPR005532">
    <property type="entry name" value="SUMF_dom"/>
</dbReference>
<dbReference type="SUPFAM" id="SSF56436">
    <property type="entry name" value="C-type lectin-like"/>
    <property type="match status" value="1"/>
</dbReference>
<proteinExistence type="predicted"/>
<keyword evidence="3" id="KW-1185">Reference proteome</keyword>